<sequence length="403" mass="44433">MPRWKTNLIVLWFGQFMATSGMSMIIPFLPLYIQELGITDKSELAMWTSIIFAGNFLTSFLFQPLWGKLGDRYGRKIMILRSGFGMSIVVALMGFATNTWQLLFLRLLNGTISGYIPASTSLVSTNTPREHIGYAMGIMQSGAVAGTILGPLIGGGLANFVPYQTVFFITGFLLFIASLLALFFVKEQFDKKKAAKKPNISVLQGFNDLRKIPQIPALFSVTFMIQFSFLSVMPLMAIYVQGMHENSQWLALFVGLVGSITGFSNMIAAPILGRLSDRIGSEQILWIALLGAAITSIPQAFVSNVWQLLILRFFMGIFIGGLLPSVNSLLRKYIPEGMESRAYGFNTSSLALGNMLGPITGGFISGLITIPGLFIMSGILLFINMIWVRKTLFVSKNVDQFKV</sequence>
<feature type="transmembrane region" description="Helical" evidence="7">
    <location>
        <begin position="45"/>
        <end position="66"/>
    </location>
</feature>
<feature type="transmembrane region" description="Helical" evidence="7">
    <location>
        <begin position="132"/>
        <end position="153"/>
    </location>
</feature>
<feature type="transmembrane region" description="Helical" evidence="7">
    <location>
        <begin position="342"/>
        <end position="364"/>
    </location>
</feature>
<keyword evidence="4 7" id="KW-0812">Transmembrane</keyword>
<comment type="caution">
    <text evidence="9">The sequence shown here is derived from an EMBL/GenBank/DDBJ whole genome shotgun (WGS) entry which is preliminary data.</text>
</comment>
<evidence type="ECO:0000256" key="6">
    <source>
        <dbReference type="ARBA" id="ARBA00023136"/>
    </source>
</evidence>
<dbReference type="PROSITE" id="PS50850">
    <property type="entry name" value="MFS"/>
    <property type="match status" value="1"/>
</dbReference>
<organism evidence="9 10">
    <name type="scientific">Chengkuizengella axinellae</name>
    <dbReference type="NCBI Taxonomy" id="3064388"/>
    <lineage>
        <taxon>Bacteria</taxon>
        <taxon>Bacillati</taxon>
        <taxon>Bacillota</taxon>
        <taxon>Bacilli</taxon>
        <taxon>Bacillales</taxon>
        <taxon>Paenibacillaceae</taxon>
        <taxon>Chengkuizengella</taxon>
    </lineage>
</organism>
<comment type="subcellular location">
    <subcellularLocation>
        <location evidence="1">Cell membrane</location>
        <topology evidence="1">Multi-pass membrane protein</topology>
    </subcellularLocation>
</comment>
<dbReference type="Proteomes" id="UP001231941">
    <property type="component" value="Unassembled WGS sequence"/>
</dbReference>
<feature type="transmembrane region" description="Helical" evidence="7">
    <location>
        <begin position="284"/>
        <end position="302"/>
    </location>
</feature>
<feature type="domain" description="Major facilitator superfamily (MFS) profile" evidence="8">
    <location>
        <begin position="7"/>
        <end position="396"/>
    </location>
</feature>
<dbReference type="PANTHER" id="PTHR43414:SF6">
    <property type="entry name" value="MULTIDRUG RESISTANCE PROTEIN MDTG"/>
    <property type="match status" value="1"/>
</dbReference>
<evidence type="ECO:0000256" key="1">
    <source>
        <dbReference type="ARBA" id="ARBA00004651"/>
    </source>
</evidence>
<keyword evidence="2" id="KW-0813">Transport</keyword>
<evidence type="ECO:0000256" key="7">
    <source>
        <dbReference type="SAM" id="Phobius"/>
    </source>
</evidence>
<dbReference type="InterPro" id="IPR011701">
    <property type="entry name" value="MFS"/>
</dbReference>
<dbReference type="Gene3D" id="1.20.1250.20">
    <property type="entry name" value="MFS general substrate transporter like domains"/>
    <property type="match status" value="1"/>
</dbReference>
<evidence type="ECO:0000256" key="3">
    <source>
        <dbReference type="ARBA" id="ARBA00022475"/>
    </source>
</evidence>
<feature type="transmembrane region" description="Helical" evidence="7">
    <location>
        <begin position="9"/>
        <end position="33"/>
    </location>
</feature>
<feature type="transmembrane region" description="Helical" evidence="7">
    <location>
        <begin position="103"/>
        <end position="125"/>
    </location>
</feature>
<dbReference type="SUPFAM" id="SSF103473">
    <property type="entry name" value="MFS general substrate transporter"/>
    <property type="match status" value="1"/>
</dbReference>
<feature type="transmembrane region" description="Helical" evidence="7">
    <location>
        <begin position="308"/>
        <end position="330"/>
    </location>
</feature>
<feature type="transmembrane region" description="Helical" evidence="7">
    <location>
        <begin position="249"/>
        <end position="272"/>
    </location>
</feature>
<dbReference type="InterPro" id="IPR036259">
    <property type="entry name" value="MFS_trans_sf"/>
</dbReference>
<dbReference type="EMBL" id="JAVAMP010000003">
    <property type="protein sequence ID" value="MDP5274502.1"/>
    <property type="molecule type" value="Genomic_DNA"/>
</dbReference>
<proteinExistence type="predicted"/>
<evidence type="ECO:0000313" key="10">
    <source>
        <dbReference type="Proteomes" id="UP001231941"/>
    </source>
</evidence>
<keyword evidence="5 7" id="KW-1133">Transmembrane helix</keyword>
<feature type="transmembrane region" description="Helical" evidence="7">
    <location>
        <begin position="165"/>
        <end position="185"/>
    </location>
</feature>
<feature type="transmembrane region" description="Helical" evidence="7">
    <location>
        <begin position="78"/>
        <end position="97"/>
    </location>
</feature>
<dbReference type="InterPro" id="IPR001958">
    <property type="entry name" value="Tet-R_TetA/multi-R_MdtG-like"/>
</dbReference>
<evidence type="ECO:0000256" key="2">
    <source>
        <dbReference type="ARBA" id="ARBA00022448"/>
    </source>
</evidence>
<feature type="transmembrane region" description="Helical" evidence="7">
    <location>
        <begin position="370"/>
        <end position="388"/>
    </location>
</feature>
<evidence type="ECO:0000256" key="5">
    <source>
        <dbReference type="ARBA" id="ARBA00022989"/>
    </source>
</evidence>
<dbReference type="Gene3D" id="1.20.1720.10">
    <property type="entry name" value="Multidrug resistance protein D"/>
    <property type="match status" value="1"/>
</dbReference>
<keyword evidence="10" id="KW-1185">Reference proteome</keyword>
<name>A0ABT9IZE3_9BACL</name>
<dbReference type="PANTHER" id="PTHR43414">
    <property type="entry name" value="MULTIDRUG RESISTANCE PROTEIN MDTG"/>
    <property type="match status" value="1"/>
</dbReference>
<dbReference type="InterPro" id="IPR020846">
    <property type="entry name" value="MFS_dom"/>
</dbReference>
<dbReference type="PRINTS" id="PR01035">
    <property type="entry name" value="TCRTETA"/>
</dbReference>
<evidence type="ECO:0000259" key="8">
    <source>
        <dbReference type="PROSITE" id="PS50850"/>
    </source>
</evidence>
<feature type="transmembrane region" description="Helical" evidence="7">
    <location>
        <begin position="217"/>
        <end position="237"/>
    </location>
</feature>
<keyword evidence="6 7" id="KW-0472">Membrane</keyword>
<dbReference type="Pfam" id="PF07690">
    <property type="entry name" value="MFS_1"/>
    <property type="match status" value="1"/>
</dbReference>
<keyword evidence="3" id="KW-1003">Cell membrane</keyword>
<protein>
    <submittedName>
        <fullName evidence="9">MFS transporter</fullName>
    </submittedName>
</protein>
<accession>A0ABT9IZE3</accession>
<dbReference type="RefSeq" id="WP_305991809.1">
    <property type="nucleotide sequence ID" value="NZ_JAVAMP010000003.1"/>
</dbReference>
<reference evidence="9 10" key="1">
    <citation type="submission" date="2023-08" db="EMBL/GenBank/DDBJ databases">
        <authorList>
            <person name="Park J.-S."/>
        </authorList>
    </citation>
    <scope>NUCLEOTIDE SEQUENCE [LARGE SCALE GENOMIC DNA]</scope>
    <source>
        <strain evidence="9 10">2205SS18-9</strain>
    </source>
</reference>
<gene>
    <name evidence="9" type="ORF">Q5Y73_10305</name>
</gene>
<evidence type="ECO:0000256" key="4">
    <source>
        <dbReference type="ARBA" id="ARBA00022692"/>
    </source>
</evidence>
<evidence type="ECO:0000313" key="9">
    <source>
        <dbReference type="EMBL" id="MDP5274502.1"/>
    </source>
</evidence>